<evidence type="ECO:0000256" key="1">
    <source>
        <dbReference type="ARBA" id="ARBA00022505"/>
    </source>
</evidence>
<dbReference type="Pfam" id="PF01315">
    <property type="entry name" value="Ald_Xan_dh_C"/>
    <property type="match status" value="1"/>
</dbReference>
<dbReference type="EC" id="1.17.1.4" evidence="4"/>
<name>A0A1K1LG25_9BACT</name>
<dbReference type="InterPro" id="IPR016208">
    <property type="entry name" value="Ald_Oxase/xanthine_DH-like"/>
</dbReference>
<dbReference type="GO" id="GO:0005506">
    <property type="term" value="F:iron ion binding"/>
    <property type="evidence" value="ECO:0007669"/>
    <property type="project" value="InterPro"/>
</dbReference>
<dbReference type="InterPro" id="IPR008274">
    <property type="entry name" value="AldOxase/xan_DH_MoCoBD1"/>
</dbReference>
<proteinExistence type="predicted"/>
<dbReference type="InterPro" id="IPR037165">
    <property type="entry name" value="AldOxase/xan_DH_Mopterin-bd_sf"/>
</dbReference>
<dbReference type="Gene3D" id="3.90.1170.50">
    <property type="entry name" value="Aldehyde oxidase/xanthine dehydrogenase, a/b hammerhead"/>
    <property type="match status" value="1"/>
</dbReference>
<accession>A0A1K1LG25</accession>
<feature type="domain" description="Aldehyde oxidase/xanthine dehydrogenase a/b hammerhead" evidence="3">
    <location>
        <begin position="19"/>
        <end position="123"/>
    </location>
</feature>
<dbReference type="Gene3D" id="3.30.365.10">
    <property type="entry name" value="Aldehyde oxidase/xanthine dehydrogenase, molybdopterin binding domain"/>
    <property type="match status" value="4"/>
</dbReference>
<dbReference type="InterPro" id="IPR036856">
    <property type="entry name" value="Ald_Oxase/Xan_DH_a/b_sf"/>
</dbReference>
<evidence type="ECO:0000259" key="3">
    <source>
        <dbReference type="SMART" id="SM01008"/>
    </source>
</evidence>
<evidence type="ECO:0000313" key="5">
    <source>
        <dbReference type="Proteomes" id="UP000186323"/>
    </source>
</evidence>
<keyword evidence="5" id="KW-1185">Reference proteome</keyword>
<dbReference type="Proteomes" id="UP000186323">
    <property type="component" value="Chromosome I"/>
</dbReference>
<keyword evidence="2 4" id="KW-0560">Oxidoreductase</keyword>
<dbReference type="EMBL" id="LT630450">
    <property type="protein sequence ID" value="SFV73640.1"/>
    <property type="molecule type" value="Genomic_DNA"/>
</dbReference>
<dbReference type="PANTHER" id="PTHR11908:SF132">
    <property type="entry name" value="ALDEHYDE OXIDASE 1-RELATED"/>
    <property type="match status" value="1"/>
</dbReference>
<dbReference type="AlphaFoldDB" id="A0A1K1LG25"/>
<dbReference type="OrthoDB" id="9775084at2"/>
<gene>
    <name evidence="4" type="ORF">DESPIGER_1810</name>
</gene>
<keyword evidence="1" id="KW-0500">Molybdenum</keyword>
<organism evidence="4 5">
    <name type="scientific">Desulfovibrio piger</name>
    <dbReference type="NCBI Taxonomy" id="901"/>
    <lineage>
        <taxon>Bacteria</taxon>
        <taxon>Pseudomonadati</taxon>
        <taxon>Thermodesulfobacteriota</taxon>
        <taxon>Desulfovibrionia</taxon>
        <taxon>Desulfovibrionales</taxon>
        <taxon>Desulfovibrionaceae</taxon>
        <taxon>Desulfovibrio</taxon>
    </lineage>
</organism>
<dbReference type="Pfam" id="PF02738">
    <property type="entry name" value="MoCoBD_1"/>
    <property type="match status" value="1"/>
</dbReference>
<dbReference type="InterPro" id="IPR046867">
    <property type="entry name" value="AldOxase/xan_DH_MoCoBD2"/>
</dbReference>
<reference evidence="5" key="1">
    <citation type="submission" date="2016-10" db="EMBL/GenBank/DDBJ databases">
        <authorList>
            <person name="Wegmann U."/>
        </authorList>
    </citation>
    <scope>NUCLEOTIDE SEQUENCE [LARGE SCALE GENOMIC DNA]</scope>
</reference>
<dbReference type="GO" id="GO:0004854">
    <property type="term" value="F:xanthine dehydrogenase activity"/>
    <property type="evidence" value="ECO:0007669"/>
    <property type="project" value="UniProtKB-EC"/>
</dbReference>
<dbReference type="Pfam" id="PF20256">
    <property type="entry name" value="MoCoBD_2"/>
    <property type="match status" value="1"/>
</dbReference>
<evidence type="ECO:0000256" key="2">
    <source>
        <dbReference type="ARBA" id="ARBA00023002"/>
    </source>
</evidence>
<dbReference type="InterPro" id="IPR000674">
    <property type="entry name" value="Ald_Oxase/Xan_DH_a/b"/>
</dbReference>
<sequence length="767" mass="83041">MGKYVGQSVVRIDGPERVTGKAVYAPDIQFSDMLYGAVARSSHAHALLKEVRTEKARRFPGVRAVITGDMLPYMFGNMIADQPFLARGRVRYNGEPLALVIAESELEAQMAADAVEASYEDLPAVFDVFEAMKEGAPLLHEDQHAYRRDAGRYPALEHTNICNETSYELGDVEKAFARADHVFEHCFFSHPTSHCAMEPFGSVARYDAVTGRFTLWTTTDAPHRRLGELATIFNTGQENIRIITTAQGGGFGGKGCLYSEVLALAGALFAKGRPVRYVFSREEVLSMSGTRMGAWLRLKSGVMNDGTIIARSADVVWDNGAYSSKSPEVAFRGTTTSVGPYSIPNLSIRARLVYTNNYPSTSFRGFGTTQSAFACEVHMDMIAAALGLDPLELRRRHAYKEGCSYINGQTMISVGLPETLEKAAAAIDWGGPRPKARPGKAIGRGIACMIKGTNTPRCVNCMASLRQDGSVLLHVGTMEIGAGQRTAMAQVAAETLGVSLERIRVPQQDTDYTPFDFGTTSSGSTFHMGNAVILACQKLLADLYARLSAHFGLPADAFSVADDRVRSADGSVDMPLAAALHAVLPRGGDIIGESMYTPAGMDMLKAWPGVEKWSSAFWMFSTHAAEVEVDLETGQITVLRLAAAHDVGKALNPLHCVQQIEGSVIMGSSMALGEEYRYAEDGRVLTDTLLDYKIATSKDMPRHIEPILVESEHPFAPYGAKGVGEPAAGCTPPAIVNAVHDAVGVWMTHLPMTPEKVLMAIRKHQGT</sequence>
<protein>
    <submittedName>
        <fullName evidence="4">Xanthine dehydrogenase, molybdenum binding subunit</fullName>
        <ecNumber evidence="4">1.17.1.4</ecNumber>
    </submittedName>
</protein>
<dbReference type="SMART" id="SM01008">
    <property type="entry name" value="Ald_Xan_dh_C"/>
    <property type="match status" value="1"/>
</dbReference>
<dbReference type="SUPFAM" id="SSF54665">
    <property type="entry name" value="CO dehydrogenase molybdoprotein N-domain-like"/>
    <property type="match status" value="1"/>
</dbReference>
<dbReference type="KEGG" id="dpg:DESPIGER_1810"/>
<dbReference type="PANTHER" id="PTHR11908">
    <property type="entry name" value="XANTHINE DEHYDROGENASE"/>
    <property type="match status" value="1"/>
</dbReference>
<dbReference type="RefSeq" id="WP_072335661.1">
    <property type="nucleotide sequence ID" value="NZ_DBGALU010000013.1"/>
</dbReference>
<evidence type="ECO:0000313" key="4">
    <source>
        <dbReference type="EMBL" id="SFV73640.1"/>
    </source>
</evidence>
<dbReference type="SUPFAM" id="SSF56003">
    <property type="entry name" value="Molybdenum cofactor-binding domain"/>
    <property type="match status" value="1"/>
</dbReference>